<keyword evidence="9" id="KW-0175">Coiled coil</keyword>
<protein>
    <submittedName>
        <fullName evidence="13">Methyl-accepting chemotaxis sensory transducer with Cache sensor</fullName>
    </submittedName>
</protein>
<dbReference type="Gene3D" id="1.10.287.950">
    <property type="entry name" value="Methyl-accepting chemotaxis protein"/>
    <property type="match status" value="1"/>
</dbReference>
<dbReference type="Pfam" id="PF00672">
    <property type="entry name" value="HAMP"/>
    <property type="match status" value="1"/>
</dbReference>
<evidence type="ECO:0000313" key="14">
    <source>
        <dbReference type="Proteomes" id="UP000192906"/>
    </source>
</evidence>
<dbReference type="PROSITE" id="PS50111">
    <property type="entry name" value="CHEMOTAXIS_TRANSDUC_2"/>
    <property type="match status" value="1"/>
</dbReference>
<dbReference type="SMART" id="SM00304">
    <property type="entry name" value="HAMP"/>
    <property type="match status" value="1"/>
</dbReference>
<dbReference type="Proteomes" id="UP000192906">
    <property type="component" value="Unassembled WGS sequence"/>
</dbReference>
<comment type="subcellular location">
    <subcellularLocation>
        <location evidence="1">Cell membrane</location>
        <topology evidence="1">Multi-pass membrane protein</topology>
    </subcellularLocation>
</comment>
<evidence type="ECO:0000256" key="1">
    <source>
        <dbReference type="ARBA" id="ARBA00004651"/>
    </source>
</evidence>
<proteinExistence type="inferred from homology"/>
<dbReference type="Gene3D" id="6.10.340.10">
    <property type="match status" value="1"/>
</dbReference>
<dbReference type="Gene3D" id="3.30.450.20">
    <property type="entry name" value="PAS domain"/>
    <property type="match status" value="1"/>
</dbReference>
<dbReference type="Pfam" id="PF00015">
    <property type="entry name" value="MCPsignal"/>
    <property type="match status" value="1"/>
</dbReference>
<feature type="domain" description="HAMP" evidence="12">
    <location>
        <begin position="229"/>
        <end position="281"/>
    </location>
</feature>
<evidence type="ECO:0000256" key="5">
    <source>
        <dbReference type="ARBA" id="ARBA00023136"/>
    </source>
</evidence>
<dbReference type="SMART" id="SM00283">
    <property type="entry name" value="MA"/>
    <property type="match status" value="1"/>
</dbReference>
<keyword evidence="4 10" id="KW-1133">Transmembrane helix</keyword>
<evidence type="ECO:0000256" key="3">
    <source>
        <dbReference type="ARBA" id="ARBA00022692"/>
    </source>
</evidence>
<feature type="coiled-coil region" evidence="9">
    <location>
        <begin position="273"/>
        <end position="317"/>
    </location>
</feature>
<gene>
    <name evidence="13" type="ORF">SAMN06295933_0222</name>
</gene>
<comment type="similarity">
    <text evidence="7">Belongs to the methyl-accepting chemotaxis (MCP) protein family.</text>
</comment>
<evidence type="ECO:0000256" key="2">
    <source>
        <dbReference type="ARBA" id="ARBA00022475"/>
    </source>
</evidence>
<name>A0A1X7C3L6_9BACT</name>
<evidence type="ECO:0000313" key="13">
    <source>
        <dbReference type="EMBL" id="SME88925.1"/>
    </source>
</evidence>
<evidence type="ECO:0000256" key="8">
    <source>
        <dbReference type="PROSITE-ProRule" id="PRU00284"/>
    </source>
</evidence>
<dbReference type="InterPro" id="IPR033480">
    <property type="entry name" value="sCache_2"/>
</dbReference>
<dbReference type="AlphaFoldDB" id="A0A1X7C3L6"/>
<dbReference type="RefSeq" id="WP_085097089.1">
    <property type="nucleotide sequence ID" value="NZ_FWZU01000001.1"/>
</dbReference>
<dbReference type="PANTHER" id="PTHR32089">
    <property type="entry name" value="METHYL-ACCEPTING CHEMOTAXIS PROTEIN MCPB"/>
    <property type="match status" value="1"/>
</dbReference>
<dbReference type="GO" id="GO:0007165">
    <property type="term" value="P:signal transduction"/>
    <property type="evidence" value="ECO:0007669"/>
    <property type="project" value="UniProtKB-KW"/>
</dbReference>
<keyword evidence="3 10" id="KW-0812">Transmembrane</keyword>
<evidence type="ECO:0000259" key="12">
    <source>
        <dbReference type="PROSITE" id="PS50885"/>
    </source>
</evidence>
<evidence type="ECO:0000256" key="6">
    <source>
        <dbReference type="ARBA" id="ARBA00023224"/>
    </source>
</evidence>
<dbReference type="STRING" id="1519643.SAMN06295933_0222"/>
<keyword evidence="5 10" id="KW-0472">Membrane</keyword>
<dbReference type="SUPFAM" id="SSF58104">
    <property type="entry name" value="Methyl-accepting chemotaxis protein (MCP) signaling domain"/>
    <property type="match status" value="1"/>
</dbReference>
<feature type="domain" description="Methyl-accepting transducer" evidence="11">
    <location>
        <begin position="329"/>
        <end position="565"/>
    </location>
</feature>
<feature type="transmembrane region" description="Helical" evidence="10">
    <location>
        <begin position="206"/>
        <end position="226"/>
    </location>
</feature>
<dbReference type="GO" id="GO:0006935">
    <property type="term" value="P:chemotaxis"/>
    <property type="evidence" value="ECO:0007669"/>
    <property type="project" value="UniProtKB-ARBA"/>
</dbReference>
<dbReference type="CDD" id="cd11386">
    <property type="entry name" value="MCP_signal"/>
    <property type="match status" value="1"/>
</dbReference>
<dbReference type="EMBL" id="FWZU01000001">
    <property type="protein sequence ID" value="SME88925.1"/>
    <property type="molecule type" value="Genomic_DNA"/>
</dbReference>
<feature type="transmembrane region" description="Helical" evidence="10">
    <location>
        <begin position="12"/>
        <end position="31"/>
    </location>
</feature>
<evidence type="ECO:0000256" key="9">
    <source>
        <dbReference type="SAM" id="Coils"/>
    </source>
</evidence>
<sequence>MLKNLSIGGRFLVLLVIMFLFIILSGAMFFIQTQDISEYGVDEIQKVMLTEEKAKIEVATKTIALSLGEELQGVPSLDEKIEFIRKAIDKIRFEKDKSGYFFVYKGTVNVALPTKKEAQGKDLGKVKDKNGVLFVQELNRAAQGGGGFVTYVFDKPGKGIQPKLGYAEMIPGTDMWIGTGVYIDNIEEAKASISGVMISQAESGTIRIALVIGAVLVFFVLPLCLFMTRSVVHPLNEATDAATKVASGDLGVKLSPKGRNEISTLQNALNSMVVTLSSNLKDIEAKSAEAAEQTRVAKLAAKEANEARAAAEGAKKEGMLAAATKLESVLHNIVDISKNVEKSTHEIMTGSDFQKQCIAETAAAMEEMTATVLEVARNASETNKDTEDTKNKASEGQQVVQGTIESMVGIQQQTNDLGELMDKLNTQSTDIGNVIGVINDIADQTNLLALNAAIEAARAGEAGRGFAVVADEVRKLAEKTIGATDEVEKSIALIQQLAKQNILGMQSAVEAISGATDHSRASGTVLAEIVKLAGNAAGQVQSIATAAEEQSATSEEINRSIAEIDSMTEDNAKNSMRAAEAAKDLSGEVDALVALVEELRK</sequence>
<evidence type="ECO:0000256" key="10">
    <source>
        <dbReference type="SAM" id="Phobius"/>
    </source>
</evidence>
<dbReference type="OrthoDB" id="9787709at2"/>
<dbReference type="FunFam" id="1.10.287.950:FF:000001">
    <property type="entry name" value="Methyl-accepting chemotaxis sensory transducer"/>
    <property type="match status" value="1"/>
</dbReference>
<keyword evidence="14" id="KW-1185">Reference proteome</keyword>
<accession>A0A1X7C3L6</accession>
<dbReference type="InterPro" id="IPR004089">
    <property type="entry name" value="MCPsignal_dom"/>
</dbReference>
<keyword evidence="6 8" id="KW-0807">Transducer</keyword>
<dbReference type="GO" id="GO:0005886">
    <property type="term" value="C:plasma membrane"/>
    <property type="evidence" value="ECO:0007669"/>
    <property type="project" value="UniProtKB-SubCell"/>
</dbReference>
<dbReference type="PANTHER" id="PTHR32089:SF112">
    <property type="entry name" value="LYSOZYME-LIKE PROTEIN-RELATED"/>
    <property type="match status" value="1"/>
</dbReference>
<dbReference type="InterPro" id="IPR003660">
    <property type="entry name" value="HAMP_dom"/>
</dbReference>
<dbReference type="PROSITE" id="PS50885">
    <property type="entry name" value="HAMP"/>
    <property type="match status" value="1"/>
</dbReference>
<dbReference type="SMART" id="SM01049">
    <property type="entry name" value="Cache_2"/>
    <property type="match status" value="1"/>
</dbReference>
<reference evidence="14" key="1">
    <citation type="submission" date="2017-04" db="EMBL/GenBank/DDBJ databases">
        <authorList>
            <person name="Varghese N."/>
            <person name="Submissions S."/>
        </authorList>
    </citation>
    <scope>NUCLEOTIDE SEQUENCE [LARGE SCALE GENOMIC DNA]</scope>
    <source>
        <strain evidence="14">K3S</strain>
    </source>
</reference>
<evidence type="ECO:0000256" key="4">
    <source>
        <dbReference type="ARBA" id="ARBA00022989"/>
    </source>
</evidence>
<dbReference type="CDD" id="cd06225">
    <property type="entry name" value="HAMP"/>
    <property type="match status" value="1"/>
</dbReference>
<keyword evidence="2" id="KW-1003">Cell membrane</keyword>
<evidence type="ECO:0000259" key="11">
    <source>
        <dbReference type="PROSITE" id="PS50111"/>
    </source>
</evidence>
<evidence type="ECO:0000256" key="7">
    <source>
        <dbReference type="ARBA" id="ARBA00029447"/>
    </source>
</evidence>
<dbReference type="Pfam" id="PF17200">
    <property type="entry name" value="sCache_2"/>
    <property type="match status" value="1"/>
</dbReference>
<organism evidence="13 14">
    <name type="scientific">Desulfovibrio gilichinskyi</name>
    <dbReference type="NCBI Taxonomy" id="1519643"/>
    <lineage>
        <taxon>Bacteria</taxon>
        <taxon>Pseudomonadati</taxon>
        <taxon>Thermodesulfobacteriota</taxon>
        <taxon>Desulfovibrionia</taxon>
        <taxon>Desulfovibrionales</taxon>
        <taxon>Desulfovibrionaceae</taxon>
        <taxon>Desulfovibrio</taxon>
    </lineage>
</organism>